<gene>
    <name evidence="2" type="ORF">THAOC_20917</name>
</gene>
<comment type="caution">
    <text evidence="2">The sequence shown here is derived from an EMBL/GenBank/DDBJ whole genome shotgun (WGS) entry which is preliminary data.</text>
</comment>
<keyword evidence="3" id="KW-1185">Reference proteome</keyword>
<feature type="compositionally biased region" description="Low complexity" evidence="1">
    <location>
        <begin position="154"/>
        <end position="165"/>
    </location>
</feature>
<dbReference type="EMBL" id="AGNL01023970">
    <property type="protein sequence ID" value="EJK58921.1"/>
    <property type="molecule type" value="Genomic_DNA"/>
</dbReference>
<feature type="non-terminal residue" evidence="2">
    <location>
        <position position="1"/>
    </location>
</feature>
<organism evidence="2 3">
    <name type="scientific">Thalassiosira oceanica</name>
    <name type="common">Marine diatom</name>
    <dbReference type="NCBI Taxonomy" id="159749"/>
    <lineage>
        <taxon>Eukaryota</taxon>
        <taxon>Sar</taxon>
        <taxon>Stramenopiles</taxon>
        <taxon>Ochrophyta</taxon>
        <taxon>Bacillariophyta</taxon>
        <taxon>Coscinodiscophyceae</taxon>
        <taxon>Thalassiosirophycidae</taxon>
        <taxon>Thalassiosirales</taxon>
        <taxon>Thalassiosiraceae</taxon>
        <taxon>Thalassiosira</taxon>
    </lineage>
</organism>
<dbReference type="AlphaFoldDB" id="K0SD94"/>
<name>K0SD94_THAOC</name>
<evidence type="ECO:0000313" key="2">
    <source>
        <dbReference type="EMBL" id="EJK58921.1"/>
    </source>
</evidence>
<dbReference type="Proteomes" id="UP000266841">
    <property type="component" value="Unassembled WGS sequence"/>
</dbReference>
<proteinExistence type="predicted"/>
<feature type="region of interest" description="Disordered" evidence="1">
    <location>
        <begin position="154"/>
        <end position="296"/>
    </location>
</feature>
<sequence>EWQTRHRGSADSDYVQPVRVLEDVPVVVLDRVEGDDARPPPVRLGWSAQRGLSLLGRSKTTRTRTTWTRPQGCEEGGASSSLEFQIEFMSFRLAQPFHSFVRVGLSNHIKVDKLESHSQPLMCKSDKLESIAFSPFCTSVQSVRHRCPLRAVHGSPRAAPAAGHPAHAREGTPCSQPEPSSPPAQQPRQPQLCNFGGVGVAPIEIDPTSRPARRRGPAKASWAGCAFSGSRGTLPSHLRGMASVNTPHPEAPGDLSVTQRADPPHPHATSPPSPLSHPEPPRPEDRSVSQRRRPTL</sequence>
<accession>K0SD94</accession>
<reference evidence="2 3" key="1">
    <citation type="journal article" date="2012" name="Genome Biol.">
        <title>Genome and low-iron response of an oceanic diatom adapted to chronic iron limitation.</title>
        <authorList>
            <person name="Lommer M."/>
            <person name="Specht M."/>
            <person name="Roy A.S."/>
            <person name="Kraemer L."/>
            <person name="Andreson R."/>
            <person name="Gutowska M.A."/>
            <person name="Wolf J."/>
            <person name="Bergner S.V."/>
            <person name="Schilhabel M.B."/>
            <person name="Klostermeier U.C."/>
            <person name="Beiko R.G."/>
            <person name="Rosenstiel P."/>
            <person name="Hippler M."/>
            <person name="Laroche J."/>
        </authorList>
    </citation>
    <scope>NUCLEOTIDE SEQUENCE [LARGE SCALE GENOMIC DNA]</scope>
    <source>
        <strain evidence="2 3">CCMP1005</strain>
    </source>
</reference>
<evidence type="ECO:0000256" key="1">
    <source>
        <dbReference type="SAM" id="MobiDB-lite"/>
    </source>
</evidence>
<feature type="compositionally biased region" description="Pro residues" evidence="1">
    <location>
        <begin position="269"/>
        <end position="278"/>
    </location>
</feature>
<feature type="compositionally biased region" description="Basic and acidic residues" evidence="1">
    <location>
        <begin position="279"/>
        <end position="288"/>
    </location>
</feature>
<evidence type="ECO:0000313" key="3">
    <source>
        <dbReference type="Proteomes" id="UP000266841"/>
    </source>
</evidence>
<protein>
    <submittedName>
        <fullName evidence="2">Uncharacterized protein</fullName>
    </submittedName>
</protein>